<evidence type="ECO:0000313" key="2">
    <source>
        <dbReference type="Proteomes" id="UP001497535"/>
    </source>
</evidence>
<proteinExistence type="predicted"/>
<name>A0ACB0Z228_MELEN</name>
<evidence type="ECO:0000313" key="1">
    <source>
        <dbReference type="EMBL" id="CAK5072945.1"/>
    </source>
</evidence>
<protein>
    <submittedName>
        <fullName evidence="1">Uncharacterized protein</fullName>
    </submittedName>
</protein>
<organism evidence="1 2">
    <name type="scientific">Meloidogyne enterolobii</name>
    <name type="common">Root-knot nematode worm</name>
    <name type="synonym">Meloidogyne mayaguensis</name>
    <dbReference type="NCBI Taxonomy" id="390850"/>
    <lineage>
        <taxon>Eukaryota</taxon>
        <taxon>Metazoa</taxon>
        <taxon>Ecdysozoa</taxon>
        <taxon>Nematoda</taxon>
        <taxon>Chromadorea</taxon>
        <taxon>Rhabditida</taxon>
        <taxon>Tylenchina</taxon>
        <taxon>Tylenchomorpha</taxon>
        <taxon>Tylenchoidea</taxon>
        <taxon>Meloidogynidae</taxon>
        <taxon>Meloidogyninae</taxon>
        <taxon>Meloidogyne</taxon>
    </lineage>
</organism>
<comment type="caution">
    <text evidence="1">The sequence shown here is derived from an EMBL/GenBank/DDBJ whole genome shotgun (WGS) entry which is preliminary data.</text>
</comment>
<gene>
    <name evidence="1" type="ORF">MENTE1834_LOCUS19584</name>
</gene>
<accession>A0ACB0Z228</accession>
<dbReference type="Proteomes" id="UP001497535">
    <property type="component" value="Unassembled WGS sequence"/>
</dbReference>
<sequence length="391" mass="45171">MSKSKNDKKQNISSDSDNEELALNDDEFDLSMDEDERERFNQMSEKEREIEIFKRLEQRELMKTREQIKRKLEMAAGKNETNIVKRKRRLSRDTDDSDNEKNGDKKSSDEEGELPAEDKDETSSDDDDNIINNSKPSSSVEKHKHKSITKMSVSTADIEDEDTAYHKPSELANKYNKKMAMADLLNKRRDKKQAEEKRKKENQKAALDLDEIFGKEDGKSSSSSSPASSRSSSPVYGKSRSPSPVAQPIAQVVDVVETAKVYEVEPNTDIRTNKGLKLKICNNDAQRVIRLEFVSNSNFTETEYSFWLNRMKETETSLPTIDFVKKKQKEMHDALNYKFTDSEINLMVREKQRFKKQPTNFAFEKSELIKQKVGLYFLIICIGMVIRRGKK</sequence>
<keyword evidence="2" id="KW-1185">Reference proteome</keyword>
<dbReference type="EMBL" id="CAVMJV010000023">
    <property type="protein sequence ID" value="CAK5072945.1"/>
    <property type="molecule type" value="Genomic_DNA"/>
</dbReference>
<reference evidence="1" key="1">
    <citation type="submission" date="2023-11" db="EMBL/GenBank/DDBJ databases">
        <authorList>
            <person name="Poullet M."/>
        </authorList>
    </citation>
    <scope>NUCLEOTIDE SEQUENCE</scope>
    <source>
        <strain evidence="1">E1834</strain>
    </source>
</reference>